<evidence type="ECO:0000313" key="11">
    <source>
        <dbReference type="EMBL" id="GBN51951.1"/>
    </source>
</evidence>
<keyword evidence="12" id="KW-1185">Reference proteome</keyword>
<organism evidence="11 12">
    <name type="scientific">Araneus ventricosus</name>
    <name type="common">Orbweaver spider</name>
    <name type="synonym">Epeira ventricosa</name>
    <dbReference type="NCBI Taxonomy" id="182803"/>
    <lineage>
        <taxon>Eukaryota</taxon>
        <taxon>Metazoa</taxon>
        <taxon>Ecdysozoa</taxon>
        <taxon>Arthropoda</taxon>
        <taxon>Chelicerata</taxon>
        <taxon>Arachnida</taxon>
        <taxon>Araneae</taxon>
        <taxon>Araneomorphae</taxon>
        <taxon>Entelegynae</taxon>
        <taxon>Araneoidea</taxon>
        <taxon>Araneidae</taxon>
        <taxon>Araneus</taxon>
    </lineage>
</organism>
<dbReference type="InterPro" id="IPR012337">
    <property type="entry name" value="RNaseH-like_sf"/>
</dbReference>
<keyword evidence="6" id="KW-0229">DNA integration</keyword>
<dbReference type="GO" id="GO:0016787">
    <property type="term" value="F:hydrolase activity"/>
    <property type="evidence" value="ECO:0007669"/>
    <property type="project" value="UniProtKB-KW"/>
</dbReference>
<dbReference type="PANTHER" id="PTHR42648:SF11">
    <property type="entry name" value="TRANSPOSON TY4-P GAG-POL POLYPROTEIN"/>
    <property type="match status" value="1"/>
</dbReference>
<keyword evidence="8" id="KW-0548">Nucleotidyltransferase</keyword>
<evidence type="ECO:0000256" key="9">
    <source>
        <dbReference type="ARBA" id="ARBA00023172"/>
    </source>
</evidence>
<dbReference type="GO" id="GO:0006310">
    <property type="term" value="P:DNA recombination"/>
    <property type="evidence" value="ECO:0007669"/>
    <property type="project" value="UniProtKB-KW"/>
</dbReference>
<evidence type="ECO:0000256" key="4">
    <source>
        <dbReference type="ARBA" id="ARBA00022801"/>
    </source>
</evidence>
<evidence type="ECO:0000256" key="1">
    <source>
        <dbReference type="ARBA" id="ARBA00022722"/>
    </source>
</evidence>
<evidence type="ECO:0000259" key="10">
    <source>
        <dbReference type="PROSITE" id="PS50994"/>
    </source>
</evidence>
<dbReference type="GO" id="GO:0015074">
    <property type="term" value="P:DNA integration"/>
    <property type="evidence" value="ECO:0007669"/>
    <property type="project" value="UniProtKB-KW"/>
</dbReference>
<protein>
    <recommendedName>
        <fullName evidence="10">Integrase catalytic domain-containing protein</fullName>
    </recommendedName>
</protein>
<evidence type="ECO:0000256" key="3">
    <source>
        <dbReference type="ARBA" id="ARBA00022759"/>
    </source>
</evidence>
<keyword evidence="2" id="KW-0479">Metal-binding</keyword>
<accession>A0A4Y2PL92</accession>
<evidence type="ECO:0000256" key="8">
    <source>
        <dbReference type="ARBA" id="ARBA00022932"/>
    </source>
</evidence>
<dbReference type="PROSITE" id="PS50994">
    <property type="entry name" value="INTEGRASE"/>
    <property type="match status" value="1"/>
</dbReference>
<dbReference type="InterPro" id="IPR039537">
    <property type="entry name" value="Retrotran_Ty1/copia-like"/>
</dbReference>
<evidence type="ECO:0000313" key="12">
    <source>
        <dbReference type="Proteomes" id="UP000499080"/>
    </source>
</evidence>
<evidence type="ECO:0000256" key="2">
    <source>
        <dbReference type="ARBA" id="ARBA00022723"/>
    </source>
</evidence>
<dbReference type="SUPFAM" id="SSF53098">
    <property type="entry name" value="Ribonuclease H-like"/>
    <property type="match status" value="1"/>
</dbReference>
<keyword evidence="8" id="KW-0239">DNA-directed DNA polymerase</keyword>
<dbReference type="AlphaFoldDB" id="A0A4Y2PL92"/>
<evidence type="ECO:0000256" key="7">
    <source>
        <dbReference type="ARBA" id="ARBA00022918"/>
    </source>
</evidence>
<keyword evidence="3" id="KW-0255">Endonuclease</keyword>
<dbReference type="GO" id="GO:0003887">
    <property type="term" value="F:DNA-directed DNA polymerase activity"/>
    <property type="evidence" value="ECO:0007669"/>
    <property type="project" value="UniProtKB-KW"/>
</dbReference>
<dbReference type="GO" id="GO:0004519">
    <property type="term" value="F:endonuclease activity"/>
    <property type="evidence" value="ECO:0007669"/>
    <property type="project" value="UniProtKB-KW"/>
</dbReference>
<dbReference type="Gene3D" id="3.30.420.10">
    <property type="entry name" value="Ribonuclease H-like superfamily/Ribonuclease H"/>
    <property type="match status" value="1"/>
</dbReference>
<name>A0A4Y2PL92_ARAVE</name>
<dbReference type="EMBL" id="BGPR01011569">
    <property type="protein sequence ID" value="GBN51951.1"/>
    <property type="molecule type" value="Genomic_DNA"/>
</dbReference>
<sequence>MLLVLSKNSWLMVQIRVILSSVIMEENLTSKRLEFFLKKKRVVQIFTAPYTTEKNGGSEKENRTIFIMVRTLKNFKPDVEFPLELWAALIKTSVYILNRTGKSSVTNLSPYE</sequence>
<comment type="caution">
    <text evidence="11">The sequence shown here is derived from an EMBL/GenBank/DDBJ whole genome shotgun (WGS) entry which is preliminary data.</text>
</comment>
<dbReference type="InterPro" id="IPR036397">
    <property type="entry name" value="RNaseH_sf"/>
</dbReference>
<gene>
    <name evidence="11" type="ORF">AVEN_130623_1</name>
</gene>
<proteinExistence type="predicted"/>
<evidence type="ECO:0000256" key="5">
    <source>
        <dbReference type="ARBA" id="ARBA00022842"/>
    </source>
</evidence>
<dbReference type="GO" id="GO:0003964">
    <property type="term" value="F:RNA-directed DNA polymerase activity"/>
    <property type="evidence" value="ECO:0007669"/>
    <property type="project" value="UniProtKB-KW"/>
</dbReference>
<reference evidence="11 12" key="1">
    <citation type="journal article" date="2019" name="Sci. Rep.">
        <title>Orb-weaving spider Araneus ventricosus genome elucidates the spidroin gene catalogue.</title>
        <authorList>
            <person name="Kono N."/>
            <person name="Nakamura H."/>
            <person name="Ohtoshi R."/>
            <person name="Moran D.A.P."/>
            <person name="Shinohara A."/>
            <person name="Yoshida Y."/>
            <person name="Fujiwara M."/>
            <person name="Mori M."/>
            <person name="Tomita M."/>
            <person name="Arakawa K."/>
        </authorList>
    </citation>
    <scope>NUCLEOTIDE SEQUENCE [LARGE SCALE GENOMIC DNA]</scope>
</reference>
<keyword evidence="4" id="KW-0378">Hydrolase</keyword>
<dbReference type="Proteomes" id="UP000499080">
    <property type="component" value="Unassembled WGS sequence"/>
</dbReference>
<dbReference type="GO" id="GO:0003676">
    <property type="term" value="F:nucleic acid binding"/>
    <property type="evidence" value="ECO:0007669"/>
    <property type="project" value="InterPro"/>
</dbReference>
<dbReference type="OrthoDB" id="413361at2759"/>
<keyword evidence="1" id="KW-0540">Nuclease</keyword>
<keyword evidence="9" id="KW-0233">DNA recombination</keyword>
<dbReference type="PANTHER" id="PTHR42648">
    <property type="entry name" value="TRANSPOSASE, PUTATIVE-RELATED"/>
    <property type="match status" value="1"/>
</dbReference>
<keyword evidence="5" id="KW-0460">Magnesium</keyword>
<feature type="domain" description="Integrase catalytic" evidence="10">
    <location>
        <begin position="1"/>
        <end position="112"/>
    </location>
</feature>
<keyword evidence="7" id="KW-0695">RNA-directed DNA polymerase</keyword>
<evidence type="ECO:0000256" key="6">
    <source>
        <dbReference type="ARBA" id="ARBA00022908"/>
    </source>
</evidence>
<dbReference type="GO" id="GO:0046872">
    <property type="term" value="F:metal ion binding"/>
    <property type="evidence" value="ECO:0007669"/>
    <property type="project" value="UniProtKB-KW"/>
</dbReference>
<keyword evidence="8" id="KW-0808">Transferase</keyword>
<dbReference type="InterPro" id="IPR001584">
    <property type="entry name" value="Integrase_cat-core"/>
</dbReference>